<reference evidence="12 13" key="1">
    <citation type="submission" date="2018-04" db="EMBL/GenBank/DDBJ databases">
        <title>Novel Campyloabacter and Helicobacter Species and Strains.</title>
        <authorList>
            <person name="Mannion A.J."/>
            <person name="Shen Z."/>
            <person name="Fox J.G."/>
        </authorList>
    </citation>
    <scope>NUCLEOTIDE SEQUENCE [LARGE SCALE GENOMIC DNA]</scope>
    <source>
        <strain evidence="12 13">MIT 98-6070</strain>
    </source>
</reference>
<dbReference type="NCBIfam" id="TIGR01410">
    <property type="entry name" value="tatB"/>
    <property type="match status" value="1"/>
</dbReference>
<dbReference type="HAMAP" id="MF_00237">
    <property type="entry name" value="TatB"/>
    <property type="match status" value="1"/>
</dbReference>
<dbReference type="PRINTS" id="PR01506">
    <property type="entry name" value="TATBPROTEIN"/>
</dbReference>
<evidence type="ECO:0000256" key="2">
    <source>
        <dbReference type="ARBA" id="ARBA00022448"/>
    </source>
</evidence>
<evidence type="ECO:0000313" key="12">
    <source>
        <dbReference type="EMBL" id="RDU61030.1"/>
    </source>
</evidence>
<dbReference type="AlphaFoldDB" id="A0A3D8I778"/>
<dbReference type="OrthoDB" id="5373084at2"/>
<feature type="transmembrane region" description="Helical" evidence="11">
    <location>
        <begin position="6"/>
        <end position="22"/>
    </location>
</feature>
<keyword evidence="8 9" id="KW-0472">Membrane</keyword>
<evidence type="ECO:0000256" key="7">
    <source>
        <dbReference type="ARBA" id="ARBA00023010"/>
    </source>
</evidence>
<keyword evidence="2 9" id="KW-0813">Transport</keyword>
<keyword evidence="3 9" id="KW-1003">Cell membrane</keyword>
<evidence type="ECO:0000256" key="10">
    <source>
        <dbReference type="SAM" id="MobiDB-lite"/>
    </source>
</evidence>
<dbReference type="Gene3D" id="1.20.5.3310">
    <property type="match status" value="1"/>
</dbReference>
<evidence type="ECO:0000256" key="5">
    <source>
        <dbReference type="ARBA" id="ARBA00022927"/>
    </source>
</evidence>
<protein>
    <recommendedName>
        <fullName evidence="9">Sec-independent protein translocase protein TatB homolog</fullName>
    </recommendedName>
</protein>
<evidence type="ECO:0000313" key="13">
    <source>
        <dbReference type="Proteomes" id="UP000256599"/>
    </source>
</evidence>
<dbReference type="Pfam" id="PF02416">
    <property type="entry name" value="TatA_B_E"/>
    <property type="match status" value="1"/>
</dbReference>
<gene>
    <name evidence="12" type="ORF">CQA63_00550</name>
</gene>
<evidence type="ECO:0000256" key="3">
    <source>
        <dbReference type="ARBA" id="ARBA00022475"/>
    </source>
</evidence>
<evidence type="ECO:0000256" key="9">
    <source>
        <dbReference type="HAMAP-Rule" id="MF_00237"/>
    </source>
</evidence>
<evidence type="ECO:0000256" key="1">
    <source>
        <dbReference type="ARBA" id="ARBA00004167"/>
    </source>
</evidence>
<evidence type="ECO:0000256" key="11">
    <source>
        <dbReference type="SAM" id="Phobius"/>
    </source>
</evidence>
<evidence type="ECO:0000256" key="8">
    <source>
        <dbReference type="ARBA" id="ARBA00023136"/>
    </source>
</evidence>
<dbReference type="PANTHER" id="PTHR33162">
    <property type="entry name" value="SEC-INDEPENDENT PROTEIN TRANSLOCASE PROTEIN TATA, CHLOROPLASTIC"/>
    <property type="match status" value="1"/>
</dbReference>
<dbReference type="InterPro" id="IPR003369">
    <property type="entry name" value="TatA/B/E"/>
</dbReference>
<dbReference type="GO" id="GO:0008320">
    <property type="term" value="F:protein transmembrane transporter activity"/>
    <property type="evidence" value="ECO:0007669"/>
    <property type="project" value="UniProtKB-UniRule"/>
</dbReference>
<name>A0A3D8I778_9HELI</name>
<accession>A0A3D8I778</accession>
<dbReference type="RefSeq" id="WP_104699232.1">
    <property type="nucleotide sequence ID" value="NZ_FZPP01000003.1"/>
</dbReference>
<sequence length="153" mass="16878">MFGVGIFEILIILIVAIIALGPDKLPQAIVDVVKFFRAVKKTMLEAKDSFDKELQLSEIKQEALKYKHTIESEVDKITKDIKLDELRQISVDSISKPLDEEKKSIDEATQALQSSLQSLNTELSYESPNAAASLPDTKASAQSQEGKVGNKDS</sequence>
<evidence type="ECO:0000256" key="4">
    <source>
        <dbReference type="ARBA" id="ARBA00022692"/>
    </source>
</evidence>
<dbReference type="InterPro" id="IPR018448">
    <property type="entry name" value="TatB"/>
</dbReference>
<dbReference type="GO" id="GO:0033281">
    <property type="term" value="C:TAT protein transport complex"/>
    <property type="evidence" value="ECO:0007669"/>
    <property type="project" value="UniProtKB-UniRule"/>
</dbReference>
<feature type="region of interest" description="Disordered" evidence="10">
    <location>
        <begin position="124"/>
        <end position="153"/>
    </location>
</feature>
<keyword evidence="6 9" id="KW-1133">Transmembrane helix</keyword>
<keyword evidence="13" id="KW-1185">Reference proteome</keyword>
<comment type="subcellular location">
    <subcellularLocation>
        <location evidence="9">Cell membrane</location>
        <topology evidence="9">Single-pass membrane protein</topology>
    </subcellularLocation>
    <subcellularLocation>
        <location evidence="1">Membrane</location>
        <topology evidence="1">Single-pass membrane protein</topology>
    </subcellularLocation>
</comment>
<dbReference type="Proteomes" id="UP000256599">
    <property type="component" value="Unassembled WGS sequence"/>
</dbReference>
<keyword evidence="7 9" id="KW-0811">Translocation</keyword>
<keyword evidence="5 9" id="KW-0653">Protein transport</keyword>
<evidence type="ECO:0000256" key="6">
    <source>
        <dbReference type="ARBA" id="ARBA00022989"/>
    </source>
</evidence>
<dbReference type="PANTHER" id="PTHR33162:SF1">
    <property type="entry name" value="SEC-INDEPENDENT PROTEIN TRANSLOCASE PROTEIN TATA, CHLOROPLASTIC"/>
    <property type="match status" value="1"/>
</dbReference>
<keyword evidence="4 9" id="KW-0812">Transmembrane</keyword>
<dbReference type="EMBL" id="NXLR01000001">
    <property type="protein sequence ID" value="RDU61030.1"/>
    <property type="molecule type" value="Genomic_DNA"/>
</dbReference>
<comment type="caution">
    <text evidence="12">The sequence shown here is derived from an EMBL/GenBank/DDBJ whole genome shotgun (WGS) entry which is preliminary data.</text>
</comment>
<organism evidence="12 13">
    <name type="scientific">Helicobacter marmotae</name>
    <dbReference type="NCBI Taxonomy" id="152490"/>
    <lineage>
        <taxon>Bacteria</taxon>
        <taxon>Pseudomonadati</taxon>
        <taxon>Campylobacterota</taxon>
        <taxon>Epsilonproteobacteria</taxon>
        <taxon>Campylobacterales</taxon>
        <taxon>Helicobacteraceae</taxon>
        <taxon>Helicobacter</taxon>
    </lineage>
</organism>
<comment type="similarity">
    <text evidence="9">Belongs to the TatB family.</text>
</comment>
<dbReference type="GO" id="GO:0043953">
    <property type="term" value="P:protein transport by the Tat complex"/>
    <property type="evidence" value="ECO:0007669"/>
    <property type="project" value="UniProtKB-UniRule"/>
</dbReference>
<proteinExistence type="inferred from homology"/>